<dbReference type="GO" id="GO:0015204">
    <property type="term" value="F:urea transmembrane transporter activity"/>
    <property type="evidence" value="ECO:0007669"/>
    <property type="project" value="InterPro"/>
</dbReference>
<evidence type="ECO:0000256" key="6">
    <source>
        <dbReference type="ARBA" id="ARBA00023136"/>
    </source>
</evidence>
<protein>
    <submittedName>
        <fullName evidence="10">Urea transporter</fullName>
    </submittedName>
</protein>
<feature type="region of interest" description="Disordered" evidence="8">
    <location>
        <begin position="30"/>
        <end position="53"/>
    </location>
</feature>
<dbReference type="Gene3D" id="1.10.3430.10">
    <property type="entry name" value="Ammonium transporter AmtB like domains"/>
    <property type="match status" value="1"/>
</dbReference>
<keyword evidence="11" id="KW-1185">Reference proteome</keyword>
<dbReference type="InterPro" id="IPR004937">
    <property type="entry name" value="Urea_transporter"/>
</dbReference>
<keyword evidence="6 9" id="KW-0472">Membrane</keyword>
<evidence type="ECO:0000256" key="3">
    <source>
        <dbReference type="ARBA" id="ARBA00022475"/>
    </source>
</evidence>
<comment type="catalytic activity">
    <reaction evidence="7">
        <text>urea(in) = urea(out)</text>
        <dbReference type="Rhea" id="RHEA:32799"/>
        <dbReference type="ChEBI" id="CHEBI:16199"/>
    </reaction>
</comment>
<comment type="caution">
    <text evidence="10">The sequence shown here is derived from an EMBL/GenBank/DDBJ whole genome shotgun (WGS) entry which is preliminary data.</text>
</comment>
<comment type="similarity">
    <text evidence="2">Belongs to the urea transporter family.</text>
</comment>
<name>A0AAD9DHN4_9STRA</name>
<dbReference type="PANTHER" id="PTHR10464:SF4">
    <property type="entry name" value="UREA TRANSPORTER"/>
    <property type="match status" value="1"/>
</dbReference>
<sequence>MIVARRVAQRHHGRIRSPFSSNFYNCPQSAFFSSSSPPKSEQDDDKTKTKQNTSITATNKAVIDATTTSLGQVIFLNSSKSGTAILASLAIGDPTLAVYAGLGAYTATLTAQSIGLNEQSCRDGLFGYNGALIGCVTSVFGPSFVPVGVAYTMLGASATSVLCASLNKALSQPQWTWSFNVVALTSILRMKPLEAVAETPATDVAATSLSYSVGVMDFVASPLVGISQIFVVDSALTGAGIIGSIGMYSPKLGVHALGGSTLGCLVGLLFGADTSDVVHGLWGYNSALASMAVGTFFVHSREAIALSAGSAAASAALFGALQPVFGSLGAPCLTLPFCAVTSACYLLDGQVPGLRLAKEPHSPEKNA</sequence>
<organism evidence="10 11">
    <name type="scientific">Skeletonema marinoi</name>
    <dbReference type="NCBI Taxonomy" id="267567"/>
    <lineage>
        <taxon>Eukaryota</taxon>
        <taxon>Sar</taxon>
        <taxon>Stramenopiles</taxon>
        <taxon>Ochrophyta</taxon>
        <taxon>Bacillariophyta</taxon>
        <taxon>Coscinodiscophyceae</taxon>
        <taxon>Thalassiosirophycidae</taxon>
        <taxon>Thalassiosirales</taxon>
        <taxon>Skeletonemataceae</taxon>
        <taxon>Skeletonema</taxon>
        <taxon>Skeletonema marinoi-dohrnii complex</taxon>
    </lineage>
</organism>
<evidence type="ECO:0000256" key="2">
    <source>
        <dbReference type="ARBA" id="ARBA00005914"/>
    </source>
</evidence>
<accession>A0AAD9DHN4</accession>
<dbReference type="InterPro" id="IPR029020">
    <property type="entry name" value="Ammonium/urea_transptr"/>
</dbReference>
<feature type="compositionally biased region" description="Low complexity" evidence="8">
    <location>
        <begin position="30"/>
        <end position="39"/>
    </location>
</feature>
<dbReference type="Proteomes" id="UP001224775">
    <property type="component" value="Unassembled WGS sequence"/>
</dbReference>
<keyword evidence="3" id="KW-1003">Cell membrane</keyword>
<keyword evidence="5 9" id="KW-1133">Transmembrane helix</keyword>
<comment type="subcellular location">
    <subcellularLocation>
        <location evidence="1">Cell membrane</location>
        <topology evidence="1">Multi-pass membrane protein</topology>
    </subcellularLocation>
</comment>
<evidence type="ECO:0000256" key="8">
    <source>
        <dbReference type="SAM" id="MobiDB-lite"/>
    </source>
</evidence>
<reference evidence="10" key="1">
    <citation type="submission" date="2023-06" db="EMBL/GenBank/DDBJ databases">
        <title>Survivors Of The Sea: Transcriptome response of Skeletonema marinoi to long-term dormancy.</title>
        <authorList>
            <person name="Pinder M.I.M."/>
            <person name="Kourtchenko O."/>
            <person name="Robertson E.K."/>
            <person name="Larsson T."/>
            <person name="Maumus F."/>
            <person name="Osuna-Cruz C.M."/>
            <person name="Vancaester E."/>
            <person name="Stenow R."/>
            <person name="Vandepoele K."/>
            <person name="Ploug H."/>
            <person name="Bruchert V."/>
            <person name="Godhe A."/>
            <person name="Topel M."/>
        </authorList>
    </citation>
    <scope>NUCLEOTIDE SEQUENCE</scope>
    <source>
        <strain evidence="10">R05AC</strain>
    </source>
</reference>
<feature type="transmembrane region" description="Helical" evidence="9">
    <location>
        <begin position="277"/>
        <end position="297"/>
    </location>
</feature>
<dbReference type="PANTHER" id="PTHR10464">
    <property type="entry name" value="UREA TRANSPORTER"/>
    <property type="match status" value="1"/>
</dbReference>
<dbReference type="GO" id="GO:0005886">
    <property type="term" value="C:plasma membrane"/>
    <property type="evidence" value="ECO:0007669"/>
    <property type="project" value="UniProtKB-SubCell"/>
</dbReference>
<evidence type="ECO:0000256" key="5">
    <source>
        <dbReference type="ARBA" id="ARBA00022989"/>
    </source>
</evidence>
<keyword evidence="4 9" id="KW-0812">Transmembrane</keyword>
<evidence type="ECO:0000313" key="11">
    <source>
        <dbReference type="Proteomes" id="UP001224775"/>
    </source>
</evidence>
<evidence type="ECO:0000313" key="10">
    <source>
        <dbReference type="EMBL" id="KAK1747552.1"/>
    </source>
</evidence>
<feature type="transmembrane region" description="Helical" evidence="9">
    <location>
        <begin position="252"/>
        <end position="271"/>
    </location>
</feature>
<dbReference type="EMBL" id="JATAAI010000002">
    <property type="protein sequence ID" value="KAK1747552.1"/>
    <property type="molecule type" value="Genomic_DNA"/>
</dbReference>
<dbReference type="AlphaFoldDB" id="A0AAD9DHN4"/>
<evidence type="ECO:0000256" key="4">
    <source>
        <dbReference type="ARBA" id="ARBA00022692"/>
    </source>
</evidence>
<dbReference type="Pfam" id="PF03253">
    <property type="entry name" value="UT"/>
    <property type="match status" value="1"/>
</dbReference>
<feature type="transmembrane region" description="Helical" evidence="9">
    <location>
        <begin position="304"/>
        <end position="322"/>
    </location>
</feature>
<evidence type="ECO:0000256" key="9">
    <source>
        <dbReference type="SAM" id="Phobius"/>
    </source>
</evidence>
<evidence type="ECO:0000256" key="7">
    <source>
        <dbReference type="ARBA" id="ARBA00033993"/>
    </source>
</evidence>
<proteinExistence type="inferred from homology"/>
<gene>
    <name evidence="10" type="ORF">QTG54_001515</name>
</gene>
<evidence type="ECO:0000256" key="1">
    <source>
        <dbReference type="ARBA" id="ARBA00004651"/>
    </source>
</evidence>